<evidence type="ECO:0000313" key="2">
    <source>
        <dbReference type="EMBL" id="EFE72256.2"/>
    </source>
</evidence>
<evidence type="ECO:0000256" key="1">
    <source>
        <dbReference type="SAM" id="MobiDB-lite"/>
    </source>
</evidence>
<feature type="compositionally biased region" description="Basic and acidic residues" evidence="1">
    <location>
        <begin position="66"/>
        <end position="85"/>
    </location>
</feature>
<organism evidence="2 3">
    <name type="scientific">Streptomyces viridosporus (strain ATCC 14672 / DSM 40746 / JCM 4963 / KCTC 9882 / NRRL B-12104 / FH 1290)</name>
    <name type="common">Streptomyces ghanaensis</name>
    <dbReference type="NCBI Taxonomy" id="566461"/>
    <lineage>
        <taxon>Bacteria</taxon>
        <taxon>Bacillati</taxon>
        <taxon>Actinomycetota</taxon>
        <taxon>Actinomycetes</taxon>
        <taxon>Kitasatosporales</taxon>
        <taxon>Streptomycetaceae</taxon>
        <taxon>Streptomyces</taxon>
    </lineage>
</organism>
<dbReference type="EMBL" id="DS999641">
    <property type="protein sequence ID" value="EFE72256.2"/>
    <property type="molecule type" value="Genomic_DNA"/>
</dbReference>
<proteinExistence type="predicted"/>
<protein>
    <submittedName>
        <fullName evidence="2">Predicted protein</fullName>
    </submittedName>
</protein>
<sequence length="85" mass="9497">MAGVDDVGRLAAWRLWRLINARRNAHGYGGRQHPVAQADHVTRWDHVPTAVAERARLMATPAAPADLHDRQAELREAERAELSGR</sequence>
<dbReference type="AlphaFoldDB" id="D5ZNX5"/>
<accession>D5ZNX5</accession>
<evidence type="ECO:0000313" key="3">
    <source>
        <dbReference type="Proteomes" id="UP000003824"/>
    </source>
</evidence>
<reference evidence="3" key="1">
    <citation type="submission" date="2008-12" db="EMBL/GenBank/DDBJ databases">
        <title>Annotation of Streptomyces ghanaensis ATCC 14672.</title>
        <authorList>
            <consortium name="The Broad Institute Genome Sequencing Platform"/>
            <consortium name="Broad Institute Microbial Sequencing Center"/>
            <person name="Fischbach M."/>
            <person name="Ward D."/>
            <person name="Young S."/>
            <person name="Kodira C.D."/>
            <person name="Zeng Q."/>
            <person name="Koehrsen M."/>
            <person name="Godfrey P."/>
            <person name="Alvarado L."/>
            <person name="Berlin A.M."/>
            <person name="Borenstein D."/>
            <person name="Chen Z."/>
            <person name="Engels R."/>
            <person name="Freedman E."/>
            <person name="Gellesch M."/>
            <person name="Goldberg J."/>
            <person name="Griggs A."/>
            <person name="Gujja S."/>
            <person name="Heiman D.I."/>
            <person name="Hepburn T.A."/>
            <person name="Howarth C."/>
            <person name="Jen D."/>
            <person name="Larson L."/>
            <person name="Lewis B."/>
            <person name="Mehta T."/>
            <person name="Park D."/>
            <person name="Pearson M."/>
            <person name="Roberts A."/>
            <person name="Saif S."/>
            <person name="Shea T.D."/>
            <person name="Shenoy N."/>
            <person name="Sisk P."/>
            <person name="Stolte C."/>
            <person name="Sykes S.N."/>
            <person name="Walk T."/>
            <person name="White J."/>
            <person name="Yandava C."/>
            <person name="Straight P."/>
            <person name="Clardy J."/>
            <person name="Hung D."/>
            <person name="Kolter R."/>
            <person name="Mekalanos J."/>
            <person name="Walker S."/>
            <person name="Walsh C.T."/>
            <person name="Wieland B.L.C."/>
            <person name="Ilzarbe M."/>
            <person name="Galagan J."/>
            <person name="Nusbaum C."/>
            <person name="Birren B."/>
        </authorList>
    </citation>
    <scope>NUCLEOTIDE SEQUENCE [LARGE SCALE GENOMIC DNA]</scope>
    <source>
        <strain evidence="3">ATCC 14672 / DSM 40746 / JCM 4963 / KCTC 9882 / NRRL B-12104 / FH 1290</strain>
    </source>
</reference>
<gene>
    <name evidence="2" type="ORF">SSFG_07491</name>
</gene>
<dbReference type="eggNOG" id="ENOG5032N3G">
    <property type="taxonomic scope" value="Bacteria"/>
</dbReference>
<name>D5ZNX5_STRV1</name>
<feature type="region of interest" description="Disordered" evidence="1">
    <location>
        <begin position="61"/>
        <end position="85"/>
    </location>
</feature>
<dbReference type="Proteomes" id="UP000003824">
    <property type="component" value="Unassembled WGS sequence"/>
</dbReference>